<dbReference type="InterPro" id="IPR000408">
    <property type="entry name" value="Reg_chr_condens"/>
</dbReference>
<dbReference type="InterPro" id="IPR035983">
    <property type="entry name" value="Hect_E3_ubiquitin_ligase"/>
</dbReference>
<evidence type="ECO:0000313" key="8">
    <source>
        <dbReference type="Ensembl" id="ENSDLAP00005076767.1"/>
    </source>
</evidence>
<name>A0A8P4KPL3_DICLA</name>
<keyword evidence="6" id="KW-1133">Transmembrane helix</keyword>
<evidence type="ECO:0000256" key="2">
    <source>
        <dbReference type="ARBA" id="ARBA00022737"/>
    </source>
</evidence>
<dbReference type="InterPro" id="IPR009091">
    <property type="entry name" value="RCC1/BLIP-II"/>
</dbReference>
<dbReference type="SMART" id="SM00119">
    <property type="entry name" value="HECTc"/>
    <property type="match status" value="1"/>
</dbReference>
<feature type="repeat" description="RCC1" evidence="5">
    <location>
        <begin position="52"/>
        <end position="101"/>
    </location>
</feature>
<feature type="repeat" description="RCC1" evidence="5">
    <location>
        <begin position="260"/>
        <end position="311"/>
    </location>
</feature>
<feature type="repeat" description="RCC1" evidence="5">
    <location>
        <begin position="1"/>
        <end position="51"/>
    </location>
</feature>
<dbReference type="AlphaFoldDB" id="A0A8P4KPL3"/>
<dbReference type="InterPro" id="IPR000569">
    <property type="entry name" value="HECT_dom"/>
</dbReference>
<keyword evidence="9" id="KW-1185">Reference proteome</keyword>
<dbReference type="Ensembl" id="ENSDLAT00005076397.1">
    <property type="protein sequence ID" value="ENSDLAP00005076767.1"/>
    <property type="gene ID" value="ENSDLAG00005015150.2"/>
</dbReference>
<dbReference type="Gene3D" id="2.130.10.30">
    <property type="entry name" value="Regulator of chromosome condensation 1/beta-lactamase-inhibitor protein II"/>
    <property type="match status" value="2"/>
</dbReference>
<dbReference type="PRINTS" id="PR00633">
    <property type="entry name" value="RCCNDNSATION"/>
</dbReference>
<dbReference type="PANTHER" id="PTHR45622">
    <property type="entry name" value="UBIQUITIN-PROTEIN LIGASE E3A-RELATED"/>
    <property type="match status" value="1"/>
</dbReference>
<evidence type="ECO:0000256" key="5">
    <source>
        <dbReference type="PROSITE-ProRule" id="PRU00235"/>
    </source>
</evidence>
<feature type="repeat" description="RCC1" evidence="5">
    <location>
        <begin position="102"/>
        <end position="154"/>
    </location>
</feature>
<protein>
    <submittedName>
        <fullName evidence="8">HECT and RLD domain containing E3 ubiquitin protein ligase 3</fullName>
    </submittedName>
</protein>
<evidence type="ECO:0000256" key="4">
    <source>
        <dbReference type="PROSITE-ProRule" id="PRU00104"/>
    </source>
</evidence>
<dbReference type="GO" id="GO:0005737">
    <property type="term" value="C:cytoplasm"/>
    <property type="evidence" value="ECO:0007669"/>
    <property type="project" value="TreeGrafter"/>
</dbReference>
<feature type="repeat" description="RCC1" evidence="5">
    <location>
        <begin position="208"/>
        <end position="259"/>
    </location>
</feature>
<feature type="repeat" description="RCC1" evidence="5">
    <location>
        <begin position="155"/>
        <end position="207"/>
    </location>
</feature>
<dbReference type="CDD" id="cd00078">
    <property type="entry name" value="HECTc"/>
    <property type="match status" value="1"/>
</dbReference>
<dbReference type="SUPFAM" id="SSF56204">
    <property type="entry name" value="Hect, E3 ligase catalytic domain"/>
    <property type="match status" value="1"/>
</dbReference>
<evidence type="ECO:0000256" key="6">
    <source>
        <dbReference type="SAM" id="Phobius"/>
    </source>
</evidence>
<dbReference type="Gene3D" id="3.30.2160.10">
    <property type="entry name" value="Hect, E3 ligase catalytic domain"/>
    <property type="match status" value="2"/>
</dbReference>
<keyword evidence="1" id="KW-0808">Transferase</keyword>
<proteinExistence type="predicted"/>
<dbReference type="PROSITE" id="PS50237">
    <property type="entry name" value="HECT"/>
    <property type="match status" value="1"/>
</dbReference>
<organism evidence="8 9">
    <name type="scientific">Dicentrarchus labrax</name>
    <name type="common">European seabass</name>
    <name type="synonym">Morone labrax</name>
    <dbReference type="NCBI Taxonomy" id="13489"/>
    <lineage>
        <taxon>Eukaryota</taxon>
        <taxon>Metazoa</taxon>
        <taxon>Chordata</taxon>
        <taxon>Craniata</taxon>
        <taxon>Vertebrata</taxon>
        <taxon>Euteleostomi</taxon>
        <taxon>Actinopterygii</taxon>
        <taxon>Neopterygii</taxon>
        <taxon>Teleostei</taxon>
        <taxon>Neoteleostei</taxon>
        <taxon>Acanthomorphata</taxon>
        <taxon>Eupercaria</taxon>
        <taxon>Moronidae</taxon>
        <taxon>Dicentrarchus</taxon>
    </lineage>
</organism>
<reference evidence="8" key="1">
    <citation type="submission" date="2025-08" db="UniProtKB">
        <authorList>
            <consortium name="Ensembl"/>
        </authorList>
    </citation>
    <scope>IDENTIFICATION</scope>
</reference>
<evidence type="ECO:0000256" key="3">
    <source>
        <dbReference type="ARBA" id="ARBA00022786"/>
    </source>
</evidence>
<evidence type="ECO:0000259" key="7">
    <source>
        <dbReference type="PROSITE" id="PS50237"/>
    </source>
</evidence>
<sequence>MLCWGNAKDGQLGIGVERNPMFEPRNCHVFSGRGLKEVACGGQHSMFLLHDGSVYTCGSNSCGQLGHDKPGTPPELVGALDTQKITMVSCGRAHSMAVNEQGQVFAWGAGEGGQLGLGSVEAAIRIPRLVKRLCDHRISQVMCGNQHCIALSRDGQLFTWGQNTSGQLGLGKGEPSKLFPHPLKSLAGIPLAKITAGGDHSFALSLSGAVFGWGKNKAGQLGLNDKQDRAVPCHIKFLRSQKVVHISCGDEHTAALTKDGGLFTFGDGSWGQLGHGSNNNELLPRRVLELMGTEVSQITCGRHHTLAFVPCTGVVYAFGCNGHGQLGTGILGDSRSPLPVKASFLTGNFHRTGMQKSFWGFLAIYFFLFLSSMCLDVYSTHHMFLCFLSDDTHFKTNPKIPGIDLNSVRMLFETLSRPAFSGLLEQATKSFESLLIPQLPRSPPDVEAMRIYLILSEYPALLDSKNYIRLTIPLAMAILRLDANPSKVLDNWWCFVDDSVFIRMVDMYKSIVVFMLTGGKTLLVPVFYENYFVATLRLLEKLHKVNLKARHVEYSRFYIPDITSLVDIQEDYLKWFLSKAEIVSSDFPSVNLCAYPFILNAQAKTTMLQTDAELQMQMAVSGANLHNVFMLLTLEPHLARNPYLVLHVRRNHLVSDTLRELTMYSDVDLKKPLKVIFDGEEAVDAGGVTKEFFLLLLKELMDPVYGMFSHYKESNLLWFSDKVSFSNWFHLIGIICGLAIYNSTVVDLHFPLALYKKLLDVSPTLEDFKELSPTEARSLQQLLDYEGGDVEETFLLNFAVSVTFFTLIYEFVEAYLRYVFSDSVSEQYSAFSAGFLKVCGGEILSLFQPSELMAMVVGNNNYNWEEMEKNAVYKGEYTATHPTVRLFWEVFHEFPLEKKKQFLLFLTGSDRIPIHGMESMRIVIQSTTAEEHYLPVAHTCYNLLDMPRYQTKEILRRRLTQAVEQYEGFSLV</sequence>
<dbReference type="PANTHER" id="PTHR45622:SF18">
    <property type="entry name" value="E3 UBIQUITIN-PROTEIN LIGASE HERC3-RELATED"/>
    <property type="match status" value="1"/>
</dbReference>
<dbReference type="InterPro" id="IPR058923">
    <property type="entry name" value="RCC1-like_dom"/>
</dbReference>
<dbReference type="InterPro" id="IPR051709">
    <property type="entry name" value="Ub-ligase/GTPase-reg"/>
</dbReference>
<keyword evidence="2" id="KW-0677">Repeat</keyword>
<dbReference type="Gene3D" id="3.30.2410.10">
    <property type="entry name" value="Hect, E3 ligase catalytic domain"/>
    <property type="match status" value="1"/>
</dbReference>
<keyword evidence="3 4" id="KW-0833">Ubl conjugation pathway</keyword>
<keyword evidence="6" id="KW-0472">Membrane</keyword>
<dbReference type="GeneTree" id="ENSGT00940000158189"/>
<dbReference type="Pfam" id="PF25390">
    <property type="entry name" value="WD40_RLD"/>
    <property type="match status" value="1"/>
</dbReference>
<feature type="domain" description="HECT" evidence="7">
    <location>
        <begin position="665"/>
        <end position="972"/>
    </location>
</feature>
<accession>A0A8P4KPL3</accession>
<feature type="transmembrane region" description="Helical" evidence="6">
    <location>
        <begin position="358"/>
        <end position="378"/>
    </location>
</feature>
<dbReference type="FunFam" id="3.30.2410.10:FF:000003">
    <property type="entry name" value="probable E3 ubiquitin-protein ligase HERC4 isoform X1"/>
    <property type="match status" value="1"/>
</dbReference>
<keyword evidence="6" id="KW-0812">Transmembrane</keyword>
<evidence type="ECO:0000313" key="9">
    <source>
        <dbReference type="Proteomes" id="UP000694389"/>
    </source>
</evidence>
<evidence type="ECO:0000256" key="1">
    <source>
        <dbReference type="ARBA" id="ARBA00022679"/>
    </source>
</evidence>
<dbReference type="SUPFAM" id="SSF50985">
    <property type="entry name" value="RCC1/BLIP-II"/>
    <property type="match status" value="1"/>
</dbReference>
<gene>
    <name evidence="8" type="primary">herc3</name>
</gene>
<dbReference type="Pfam" id="PF00632">
    <property type="entry name" value="HECT"/>
    <property type="match status" value="1"/>
</dbReference>
<dbReference type="PROSITE" id="PS00626">
    <property type="entry name" value="RCC1_2"/>
    <property type="match status" value="3"/>
</dbReference>
<dbReference type="Gene3D" id="3.90.1750.10">
    <property type="entry name" value="Hect, E3 ligase catalytic domains"/>
    <property type="match status" value="2"/>
</dbReference>
<feature type="active site" description="Glycyl thioester intermediate" evidence="4">
    <location>
        <position position="940"/>
    </location>
</feature>
<dbReference type="PROSITE" id="PS50012">
    <property type="entry name" value="RCC1_3"/>
    <property type="match status" value="6"/>
</dbReference>
<reference evidence="8" key="2">
    <citation type="submission" date="2025-09" db="UniProtKB">
        <authorList>
            <consortium name="Ensembl"/>
        </authorList>
    </citation>
    <scope>IDENTIFICATION</scope>
</reference>
<dbReference type="Proteomes" id="UP000694389">
    <property type="component" value="Unassembled WGS sequence"/>
</dbReference>
<dbReference type="GO" id="GO:0004842">
    <property type="term" value="F:ubiquitin-protein transferase activity"/>
    <property type="evidence" value="ECO:0007669"/>
    <property type="project" value="InterPro"/>
</dbReference>